<accession>A0A8S1EI12</accession>
<dbReference type="Gene3D" id="1.10.150.370">
    <property type="entry name" value="Caenorhabditis elegans Her-1, C-terminal domain"/>
    <property type="match status" value="1"/>
</dbReference>
<proteinExistence type="predicted"/>
<dbReference type="InterPro" id="IPR015313">
    <property type="entry name" value="Her-1"/>
</dbReference>
<dbReference type="InterPro" id="IPR036341">
    <property type="entry name" value="Her-1_sf"/>
</dbReference>
<gene>
    <name evidence="3" type="ORF">CBOVIS_LOCUS742</name>
</gene>
<evidence type="ECO:0000256" key="1">
    <source>
        <dbReference type="SAM" id="MobiDB-lite"/>
    </source>
</evidence>
<feature type="chain" id="PRO_5035756873" evidence="2">
    <location>
        <begin position="17"/>
        <end position="449"/>
    </location>
</feature>
<dbReference type="PANTHER" id="PTHR37979:SF1">
    <property type="entry name" value="PROTEIN HER-1"/>
    <property type="match status" value="1"/>
</dbReference>
<dbReference type="Gene3D" id="1.10.150.360">
    <property type="match status" value="1"/>
</dbReference>
<comment type="caution">
    <text evidence="3">The sequence shown here is derived from an EMBL/GenBank/DDBJ whole genome shotgun (WGS) entry which is preliminary data.</text>
</comment>
<dbReference type="EMBL" id="CADEPM010000001">
    <property type="protein sequence ID" value="CAB3397312.1"/>
    <property type="molecule type" value="Genomic_DNA"/>
</dbReference>
<dbReference type="InterPro" id="IPR043108">
    <property type="entry name" value="Her-1_C"/>
</dbReference>
<evidence type="ECO:0000313" key="3">
    <source>
        <dbReference type="EMBL" id="CAB3397312.1"/>
    </source>
</evidence>
<feature type="region of interest" description="Disordered" evidence="1">
    <location>
        <begin position="182"/>
        <end position="209"/>
    </location>
</feature>
<dbReference type="SUPFAM" id="SSF110014">
    <property type="entry name" value="Her-1"/>
    <property type="match status" value="1"/>
</dbReference>
<protein>
    <submittedName>
        <fullName evidence="3">Uncharacterized protein</fullName>
    </submittedName>
</protein>
<name>A0A8S1EI12_9PELO</name>
<dbReference type="Proteomes" id="UP000494206">
    <property type="component" value="Unassembled WGS sequence"/>
</dbReference>
<feature type="signal peptide" evidence="2">
    <location>
        <begin position="1"/>
        <end position="16"/>
    </location>
</feature>
<organism evidence="3 4">
    <name type="scientific">Caenorhabditis bovis</name>
    <dbReference type="NCBI Taxonomy" id="2654633"/>
    <lineage>
        <taxon>Eukaryota</taxon>
        <taxon>Metazoa</taxon>
        <taxon>Ecdysozoa</taxon>
        <taxon>Nematoda</taxon>
        <taxon>Chromadorea</taxon>
        <taxon>Rhabditida</taxon>
        <taxon>Rhabditina</taxon>
        <taxon>Rhabditomorpha</taxon>
        <taxon>Rhabditoidea</taxon>
        <taxon>Rhabditidae</taxon>
        <taxon>Peloderinae</taxon>
        <taxon>Caenorhabditis</taxon>
    </lineage>
</organism>
<keyword evidence="2" id="KW-0732">Signal</keyword>
<evidence type="ECO:0000256" key="2">
    <source>
        <dbReference type="SAM" id="SignalP"/>
    </source>
</evidence>
<evidence type="ECO:0000313" key="4">
    <source>
        <dbReference type="Proteomes" id="UP000494206"/>
    </source>
</evidence>
<dbReference type="AlphaFoldDB" id="A0A8S1EI12"/>
<keyword evidence="4" id="KW-1185">Reference proteome</keyword>
<dbReference type="PANTHER" id="PTHR37979">
    <property type="entry name" value="PROTEIN HER-1"/>
    <property type="match status" value="1"/>
</dbReference>
<reference evidence="3 4" key="1">
    <citation type="submission" date="2020-04" db="EMBL/GenBank/DDBJ databases">
        <authorList>
            <person name="Laetsch R D."/>
            <person name="Stevens L."/>
            <person name="Kumar S."/>
            <person name="Blaxter L. M."/>
        </authorList>
    </citation>
    <scope>NUCLEOTIDE SEQUENCE [LARGE SCALE GENOMIC DNA]</scope>
</reference>
<dbReference type="OrthoDB" id="5845964at2759"/>
<dbReference type="Pfam" id="PF09232">
    <property type="entry name" value="Caenor_Her-1"/>
    <property type="match status" value="1"/>
</dbReference>
<sequence length="449" mass="51979">MRRAIILALLIIAIKCDKSRKQIELVSQKCCMPKDRECCMNMINYGLPIKCGYQRNPSLAKTLYDCIQKKMFGSSQRMNLDDAVCCKLFEFDKQDPSKHCEATCKTVMTSPSLGSTIRLERIKQCTLTENPLYKCFEKCRQLRSEGIHIEVLKFDEYCDYPAEQSIRKTANISKEMREEIQQQGERFENTVPPAPTPPPKSENGETSMRSDLVSQKILLASSIKILQEERNKYENHAMENFAKSEDTRSYCTIDEFKDDESAKLFEQNCDTTVRAPPQVVPLNIVNNLKKEPQKAPFLSDFDLCQAMENKKQHPQAIAVESHNRFHNELAFCNSIIEDVERVIKESRRFDLELTVIKYRDKNDMPRCKIEIIRKIATTPIPKEVPQIPSELDFEDEPEWNKPDGLRPTPIFQVPMVAVNRFITHVKIISEDRSSQSQYERSPVLEKSFK</sequence>